<accession>A0A5E7LWS3</accession>
<evidence type="ECO:0000313" key="2">
    <source>
        <dbReference type="Proteomes" id="UP000326067"/>
    </source>
</evidence>
<dbReference type="Proteomes" id="UP000326067">
    <property type="component" value="Unassembled WGS sequence"/>
</dbReference>
<gene>
    <name evidence="1" type="ORF">PS847_03724</name>
</gene>
<reference evidence="1 2" key="1">
    <citation type="submission" date="2019-09" db="EMBL/GenBank/DDBJ databases">
        <authorList>
            <person name="Chandra G."/>
            <person name="Truman W A."/>
        </authorList>
    </citation>
    <scope>NUCLEOTIDE SEQUENCE [LARGE SCALE GENOMIC DNA]</scope>
    <source>
        <strain evidence="1">PS847</strain>
    </source>
</reference>
<evidence type="ECO:0000313" key="1">
    <source>
        <dbReference type="EMBL" id="VVP18992.1"/>
    </source>
</evidence>
<dbReference type="AlphaFoldDB" id="A0A5E7LWS3"/>
<sequence length="62" mass="6884">MSQIHSTDAAGLTTLSLFPGLFCIAKKESLAKHLNLHRATLPLFLLASSDHFQWCAYSPYGY</sequence>
<protein>
    <submittedName>
        <fullName evidence="1">Uncharacterized protein</fullName>
    </submittedName>
</protein>
<dbReference type="EMBL" id="CABVIC010000004">
    <property type="protein sequence ID" value="VVP18992.1"/>
    <property type="molecule type" value="Genomic_DNA"/>
</dbReference>
<name>A0A5E7LWS3_PSEFL</name>
<proteinExistence type="predicted"/>
<organism evidence="1 2">
    <name type="scientific">Pseudomonas fluorescens</name>
    <dbReference type="NCBI Taxonomy" id="294"/>
    <lineage>
        <taxon>Bacteria</taxon>
        <taxon>Pseudomonadati</taxon>
        <taxon>Pseudomonadota</taxon>
        <taxon>Gammaproteobacteria</taxon>
        <taxon>Pseudomonadales</taxon>
        <taxon>Pseudomonadaceae</taxon>
        <taxon>Pseudomonas</taxon>
    </lineage>
</organism>